<reference evidence="4" key="1">
    <citation type="submission" date="2020-01" db="EMBL/GenBank/DDBJ databases">
        <title>'Steroidobacter agaridevorans' sp. nov., agar-degrading bacteria isolated from rhizosphere soils.</title>
        <authorList>
            <person name="Ikenaga M."/>
            <person name="Kataoka M."/>
            <person name="Murouchi A."/>
            <person name="Katsuragi S."/>
            <person name="Sakai M."/>
        </authorList>
    </citation>
    <scope>NUCLEOTIDE SEQUENCE [LARGE SCALE GENOMIC DNA]</scope>
    <source>
        <strain evidence="4">YU21-B</strain>
    </source>
</reference>
<dbReference type="RefSeq" id="WP_161811016.1">
    <property type="nucleotide sequence ID" value="NZ_BLJN01000001.1"/>
</dbReference>
<dbReference type="AlphaFoldDB" id="A0A829Y8Z1"/>
<name>A0A829Y8Z1_9GAMM</name>
<organism evidence="3 4">
    <name type="scientific">Steroidobacter agaridevorans</name>
    <dbReference type="NCBI Taxonomy" id="2695856"/>
    <lineage>
        <taxon>Bacteria</taxon>
        <taxon>Pseudomonadati</taxon>
        <taxon>Pseudomonadota</taxon>
        <taxon>Gammaproteobacteria</taxon>
        <taxon>Steroidobacterales</taxon>
        <taxon>Steroidobacteraceae</taxon>
        <taxon>Steroidobacter</taxon>
    </lineage>
</organism>
<evidence type="ECO:0000313" key="4">
    <source>
        <dbReference type="Proteomes" id="UP000445000"/>
    </source>
</evidence>
<evidence type="ECO:0000313" key="3">
    <source>
        <dbReference type="EMBL" id="GFE79338.1"/>
    </source>
</evidence>
<evidence type="ECO:0000256" key="1">
    <source>
        <dbReference type="SAM" id="Phobius"/>
    </source>
</evidence>
<dbReference type="PANTHER" id="PTHR35585">
    <property type="entry name" value="HHE DOMAIN PROTEIN (AFU_ORTHOLOGUE AFUA_4G00730)"/>
    <property type="match status" value="1"/>
</dbReference>
<keyword evidence="1" id="KW-0812">Transmembrane</keyword>
<keyword evidence="1" id="KW-1133">Transmembrane helix</keyword>
<keyword evidence="4" id="KW-1185">Reference proteome</keyword>
<dbReference type="PANTHER" id="PTHR35585:SF1">
    <property type="entry name" value="HHE DOMAIN PROTEIN (AFU_ORTHOLOGUE AFUA_4G00730)"/>
    <property type="match status" value="1"/>
</dbReference>
<proteinExistence type="predicted"/>
<keyword evidence="1" id="KW-0472">Membrane</keyword>
<dbReference type="CDD" id="cd12108">
    <property type="entry name" value="Hr-like"/>
    <property type="match status" value="1"/>
</dbReference>
<feature type="domain" description="Hemerythrin-like" evidence="2">
    <location>
        <begin position="12"/>
        <end position="133"/>
    </location>
</feature>
<protein>
    <recommendedName>
        <fullName evidence="2">Hemerythrin-like domain-containing protein</fullName>
    </recommendedName>
</protein>
<feature type="transmembrane region" description="Helical" evidence="1">
    <location>
        <begin position="173"/>
        <end position="195"/>
    </location>
</feature>
<gene>
    <name evidence="3" type="ORF">GCM10011487_13380</name>
</gene>
<dbReference type="Gene3D" id="1.20.120.520">
    <property type="entry name" value="nmb1532 protein domain like"/>
    <property type="match status" value="1"/>
</dbReference>
<accession>A0A829Y8Z1</accession>
<comment type="caution">
    <text evidence="3">The sequence shown here is derived from an EMBL/GenBank/DDBJ whole genome shotgun (WGS) entry which is preliminary data.</text>
</comment>
<dbReference type="Proteomes" id="UP000445000">
    <property type="component" value="Unassembled WGS sequence"/>
</dbReference>
<dbReference type="EMBL" id="BLJN01000001">
    <property type="protein sequence ID" value="GFE79338.1"/>
    <property type="molecule type" value="Genomic_DNA"/>
</dbReference>
<sequence length="211" mass="23696">MNPVAERITPSITTMIRMDHSQVLAVFHRYKPDVLPAKKRALITNACLSIEIHAQLEEEIFYPALREVLTGDEVLEKSEPEHEQMRTLIGELRGLMGRDGPTDEAACDEKFFALMRLVMHHVADEETRLLPAAERLLRDQLGRLGIEMTKRRLELMKPHAAEFAESTVRSFPAGAAAGAALLTAGAVAVGAMLFARNTKRTSENRMSRWRH</sequence>
<evidence type="ECO:0000259" key="2">
    <source>
        <dbReference type="Pfam" id="PF01814"/>
    </source>
</evidence>
<dbReference type="Pfam" id="PF01814">
    <property type="entry name" value="Hemerythrin"/>
    <property type="match status" value="1"/>
</dbReference>
<dbReference type="InterPro" id="IPR012312">
    <property type="entry name" value="Hemerythrin-like"/>
</dbReference>